<accession>F6EIC3</accession>
<dbReference type="SUPFAM" id="SSF46785">
    <property type="entry name" value="Winged helix' DNA-binding domain"/>
    <property type="match status" value="1"/>
</dbReference>
<dbReference type="Gene3D" id="1.10.10.10">
    <property type="entry name" value="Winged helix-like DNA-binding domain superfamily/Winged helix DNA-binding domain"/>
    <property type="match status" value="1"/>
</dbReference>
<reference evidence="2 3" key="1">
    <citation type="journal article" date="2011" name="J. Bacteriol.">
        <title>Complete genome sequence of Amycolicicoccus subflavus DQS3-9A1T, an actinomycete isolated from crude oil-polluted soil.</title>
        <authorList>
            <person name="Cai M."/>
            <person name="Chen W.M."/>
            <person name="Nie Y."/>
            <person name="Chi C.Q."/>
            <person name="Wang Y.N."/>
            <person name="Tang Y.Q."/>
            <person name="Li G.Y."/>
            <person name="Wu X.L."/>
        </authorList>
    </citation>
    <scope>NUCLEOTIDE SEQUENCE [LARGE SCALE GENOMIC DNA]</scope>
    <source>
        <strain evidence="3">DSM 45089 / DQS3-9A1</strain>
    </source>
</reference>
<dbReference type="Pfam" id="PF01047">
    <property type="entry name" value="MarR"/>
    <property type="match status" value="1"/>
</dbReference>
<dbReference type="GO" id="GO:0006950">
    <property type="term" value="P:response to stress"/>
    <property type="evidence" value="ECO:0007669"/>
    <property type="project" value="TreeGrafter"/>
</dbReference>
<name>F6EIC3_HOYSD</name>
<evidence type="ECO:0000313" key="2">
    <source>
        <dbReference type="EMBL" id="AEF41230.1"/>
    </source>
</evidence>
<dbReference type="PRINTS" id="PR00598">
    <property type="entry name" value="HTHMARR"/>
</dbReference>
<dbReference type="STRING" id="443218.AS9A_2783"/>
<sequence length="151" mass="17533">MEAHSGDDPIEALRQEFIRLWRRTRADMRHSAREVHPRLELSGYQLMAILRASEAVPTAELLAELGVEKSTLSRQIAALERLGLVERMADPRDSRARLVTLTSEGLRLFDRQRERNAERWRARFANWPVDDIEHLTELLSRSVRDASHPEE</sequence>
<dbReference type="GO" id="GO:0003700">
    <property type="term" value="F:DNA-binding transcription factor activity"/>
    <property type="evidence" value="ECO:0007669"/>
    <property type="project" value="InterPro"/>
</dbReference>
<organism evidence="2 3">
    <name type="scientific">Hoyosella subflava (strain DSM 45089 / JCM 17490 / NBRC 109087 / DQS3-9A1)</name>
    <name type="common">Amycolicicoccus subflavus</name>
    <dbReference type="NCBI Taxonomy" id="443218"/>
    <lineage>
        <taxon>Bacteria</taxon>
        <taxon>Bacillati</taxon>
        <taxon>Actinomycetota</taxon>
        <taxon>Actinomycetes</taxon>
        <taxon>Mycobacteriales</taxon>
        <taxon>Hoyosellaceae</taxon>
        <taxon>Hoyosella</taxon>
    </lineage>
</organism>
<evidence type="ECO:0000259" key="1">
    <source>
        <dbReference type="PROSITE" id="PS50995"/>
    </source>
</evidence>
<dbReference type="eggNOG" id="COG1846">
    <property type="taxonomic scope" value="Bacteria"/>
</dbReference>
<protein>
    <submittedName>
        <fullName evidence="2">Putative MarR family transcriptional regulator</fullName>
    </submittedName>
</protein>
<keyword evidence="3" id="KW-1185">Reference proteome</keyword>
<gene>
    <name evidence="2" type="ordered locus">AS9A_2783</name>
</gene>
<proteinExistence type="predicted"/>
<dbReference type="KEGG" id="asd:AS9A_2783"/>
<dbReference type="HOGENOM" id="CLU_083287_15_0_11"/>
<dbReference type="PROSITE" id="PS50995">
    <property type="entry name" value="HTH_MARR_2"/>
    <property type="match status" value="1"/>
</dbReference>
<dbReference type="PANTHER" id="PTHR33164:SF57">
    <property type="entry name" value="MARR-FAMILY TRANSCRIPTIONAL REGULATOR"/>
    <property type="match status" value="1"/>
</dbReference>
<dbReference type="EMBL" id="CP002786">
    <property type="protein sequence ID" value="AEF41230.1"/>
    <property type="molecule type" value="Genomic_DNA"/>
</dbReference>
<dbReference type="SMART" id="SM00347">
    <property type="entry name" value="HTH_MARR"/>
    <property type="match status" value="1"/>
</dbReference>
<dbReference type="Proteomes" id="UP000009235">
    <property type="component" value="Chromosome"/>
</dbReference>
<dbReference type="PANTHER" id="PTHR33164">
    <property type="entry name" value="TRANSCRIPTIONAL REGULATOR, MARR FAMILY"/>
    <property type="match status" value="1"/>
</dbReference>
<dbReference type="InterPro" id="IPR000835">
    <property type="entry name" value="HTH_MarR-typ"/>
</dbReference>
<dbReference type="InterPro" id="IPR036390">
    <property type="entry name" value="WH_DNA-bd_sf"/>
</dbReference>
<feature type="domain" description="HTH marR-type" evidence="1">
    <location>
        <begin position="10"/>
        <end position="144"/>
    </location>
</feature>
<dbReference type="InterPro" id="IPR036388">
    <property type="entry name" value="WH-like_DNA-bd_sf"/>
</dbReference>
<evidence type="ECO:0000313" key="3">
    <source>
        <dbReference type="Proteomes" id="UP000009235"/>
    </source>
</evidence>
<dbReference type="InterPro" id="IPR039422">
    <property type="entry name" value="MarR/SlyA-like"/>
</dbReference>
<dbReference type="AlphaFoldDB" id="F6EIC3"/>
<dbReference type="RefSeq" id="WP_013807579.1">
    <property type="nucleotide sequence ID" value="NC_015564.1"/>
</dbReference>